<dbReference type="InterPro" id="IPR050209">
    <property type="entry name" value="Rab_GTPases_membrane_traffic"/>
</dbReference>
<protein>
    <submittedName>
        <fullName evidence="5">Uncharacterized protein</fullName>
    </submittedName>
</protein>
<dbReference type="InterPro" id="IPR027417">
    <property type="entry name" value="P-loop_NTPase"/>
</dbReference>
<proteinExistence type="inferred from homology"/>
<keyword evidence="4" id="KW-0449">Lipoprotein</keyword>
<dbReference type="PROSITE" id="PS51421">
    <property type="entry name" value="RAS"/>
    <property type="match status" value="1"/>
</dbReference>
<comment type="similarity">
    <text evidence="1">Belongs to the small GTPase superfamily. Rab family.</text>
</comment>
<name>A0A6C0E185_9ZZZZ</name>
<evidence type="ECO:0000313" key="5">
    <source>
        <dbReference type="EMBL" id="QHT22049.1"/>
    </source>
</evidence>
<dbReference type="InterPro" id="IPR005225">
    <property type="entry name" value="Small_GTP-bd"/>
</dbReference>
<evidence type="ECO:0000256" key="4">
    <source>
        <dbReference type="ARBA" id="ARBA00023288"/>
    </source>
</evidence>
<accession>A0A6C0E185</accession>
<dbReference type="NCBIfam" id="TIGR00231">
    <property type="entry name" value="small_GTP"/>
    <property type="match status" value="1"/>
</dbReference>
<dbReference type="InterPro" id="IPR001806">
    <property type="entry name" value="Small_GTPase"/>
</dbReference>
<organism evidence="5">
    <name type="scientific">viral metagenome</name>
    <dbReference type="NCBI Taxonomy" id="1070528"/>
    <lineage>
        <taxon>unclassified sequences</taxon>
        <taxon>metagenomes</taxon>
        <taxon>organismal metagenomes</taxon>
    </lineage>
</organism>
<dbReference type="PROSITE" id="PS51419">
    <property type="entry name" value="RAB"/>
    <property type="match status" value="1"/>
</dbReference>
<dbReference type="CDD" id="cd00154">
    <property type="entry name" value="Rab"/>
    <property type="match status" value="1"/>
</dbReference>
<dbReference type="PRINTS" id="PR00449">
    <property type="entry name" value="RASTRNSFRMNG"/>
</dbReference>
<dbReference type="SMART" id="SM00176">
    <property type="entry name" value="RAN"/>
    <property type="match status" value="1"/>
</dbReference>
<dbReference type="SMART" id="SM00173">
    <property type="entry name" value="RAS"/>
    <property type="match status" value="1"/>
</dbReference>
<dbReference type="FunFam" id="3.40.50.300:FF:001129">
    <property type="entry name" value="ras-related protein Rab-44 isoform X2"/>
    <property type="match status" value="1"/>
</dbReference>
<keyword evidence="3" id="KW-0342">GTP-binding</keyword>
<dbReference type="Pfam" id="PF00071">
    <property type="entry name" value="Ras"/>
    <property type="match status" value="1"/>
</dbReference>
<dbReference type="SUPFAM" id="SSF52540">
    <property type="entry name" value="P-loop containing nucleoside triphosphate hydrolases"/>
    <property type="match status" value="1"/>
</dbReference>
<dbReference type="SMART" id="SM00174">
    <property type="entry name" value="RHO"/>
    <property type="match status" value="1"/>
</dbReference>
<dbReference type="SMART" id="SM00175">
    <property type="entry name" value="RAB"/>
    <property type="match status" value="1"/>
</dbReference>
<dbReference type="EMBL" id="MN739701">
    <property type="protein sequence ID" value="QHT22049.1"/>
    <property type="molecule type" value="Genomic_DNA"/>
</dbReference>
<evidence type="ECO:0000256" key="1">
    <source>
        <dbReference type="ARBA" id="ARBA00006270"/>
    </source>
</evidence>
<dbReference type="GO" id="GO:0005525">
    <property type="term" value="F:GTP binding"/>
    <property type="evidence" value="ECO:0007669"/>
    <property type="project" value="UniProtKB-KW"/>
</dbReference>
<dbReference type="GO" id="GO:0003924">
    <property type="term" value="F:GTPase activity"/>
    <property type="evidence" value="ECO:0007669"/>
    <property type="project" value="InterPro"/>
</dbReference>
<dbReference type="PANTHER" id="PTHR47979">
    <property type="entry name" value="DRAB11-RELATED"/>
    <property type="match status" value="1"/>
</dbReference>
<sequence>MSNNYDYIFKYITIGNSGVGKSSIVNRYLNDSFNIEHEITLGVEFAIKNIKINNTRIKIQLWDTAGQECFKSITRQYFRESAGVILVYDIANRKSYEDAKLWLIDVLKANVNPEIIFIGNKNDLDHKREVTFDEGLEYAKLNNMLFTEISAKSNTGIKYVFNSLAENILTKIDKIGADNVYGVKKFIEIDKINDVCNNNISNNENRKCC</sequence>
<evidence type="ECO:0000256" key="3">
    <source>
        <dbReference type="ARBA" id="ARBA00023134"/>
    </source>
</evidence>
<reference evidence="5" key="1">
    <citation type="journal article" date="2020" name="Nature">
        <title>Giant virus diversity and host interactions through global metagenomics.</title>
        <authorList>
            <person name="Schulz F."/>
            <person name="Roux S."/>
            <person name="Paez-Espino D."/>
            <person name="Jungbluth S."/>
            <person name="Walsh D.A."/>
            <person name="Denef V.J."/>
            <person name="McMahon K.D."/>
            <person name="Konstantinidis K.T."/>
            <person name="Eloe-Fadrosh E.A."/>
            <person name="Kyrpides N.C."/>
            <person name="Woyke T."/>
        </authorList>
    </citation>
    <scope>NUCLEOTIDE SEQUENCE</scope>
    <source>
        <strain evidence="5">GVMAG-M-3300023179-103</strain>
    </source>
</reference>
<evidence type="ECO:0000256" key="2">
    <source>
        <dbReference type="ARBA" id="ARBA00022741"/>
    </source>
</evidence>
<dbReference type="Gene3D" id="3.40.50.300">
    <property type="entry name" value="P-loop containing nucleotide triphosphate hydrolases"/>
    <property type="match status" value="1"/>
</dbReference>
<keyword evidence="2" id="KW-0547">Nucleotide-binding</keyword>
<dbReference type="AlphaFoldDB" id="A0A6C0E185"/>